<dbReference type="PANTHER" id="PTHR42703:SF1">
    <property type="entry name" value="NA(+)_H(+) ANTIPORTER SUBUNIT D1"/>
    <property type="match status" value="1"/>
</dbReference>
<feature type="transmembrane region" description="Helical" evidence="9">
    <location>
        <begin position="6"/>
        <end position="26"/>
    </location>
</feature>
<keyword evidence="4 7" id="KW-0812">Transmembrane</keyword>
<dbReference type="InterPro" id="IPR001750">
    <property type="entry name" value="ND/Mrp_TM"/>
</dbReference>
<feature type="transmembrane region" description="Helical" evidence="9">
    <location>
        <begin position="210"/>
        <end position="229"/>
    </location>
</feature>
<feature type="transmembrane region" description="Helical" evidence="9">
    <location>
        <begin position="33"/>
        <end position="57"/>
    </location>
</feature>
<proteinExistence type="inferred from homology"/>
<dbReference type="RefSeq" id="WP_229231666.1">
    <property type="nucleotide sequence ID" value="NZ_AP024525.1"/>
</dbReference>
<evidence type="ECO:0000256" key="4">
    <source>
        <dbReference type="ARBA" id="ARBA00022692"/>
    </source>
</evidence>
<accession>A0ABN6FE69</accession>
<comment type="similarity">
    <text evidence="2">Belongs to the CPA3 antiporters (TC 2.A.63) subunit D family.</text>
</comment>
<dbReference type="PANTHER" id="PTHR42703">
    <property type="entry name" value="NADH DEHYDROGENASE"/>
    <property type="match status" value="1"/>
</dbReference>
<feature type="transmembrane region" description="Helical" evidence="9">
    <location>
        <begin position="335"/>
        <end position="357"/>
    </location>
</feature>
<evidence type="ECO:0000256" key="2">
    <source>
        <dbReference type="ARBA" id="ARBA00005346"/>
    </source>
</evidence>
<feature type="transmembrane region" description="Helical" evidence="9">
    <location>
        <begin position="412"/>
        <end position="432"/>
    </location>
</feature>
<name>A0ABN6FE69_SINCY</name>
<feature type="transmembrane region" description="Helical" evidence="9">
    <location>
        <begin position="308"/>
        <end position="329"/>
    </location>
</feature>
<feature type="transmembrane region" description="Helical" evidence="9">
    <location>
        <begin position="377"/>
        <end position="400"/>
    </location>
</feature>
<feature type="compositionally biased region" description="Low complexity" evidence="8">
    <location>
        <begin position="554"/>
        <end position="565"/>
    </location>
</feature>
<evidence type="ECO:0000256" key="9">
    <source>
        <dbReference type="SAM" id="Phobius"/>
    </source>
</evidence>
<dbReference type="Proteomes" id="UP001319861">
    <property type="component" value="Chromosome"/>
</dbReference>
<evidence type="ECO:0000256" key="6">
    <source>
        <dbReference type="ARBA" id="ARBA00023136"/>
    </source>
</evidence>
<keyword evidence="3" id="KW-1003">Cell membrane</keyword>
<feature type="transmembrane region" description="Helical" evidence="9">
    <location>
        <begin position="168"/>
        <end position="190"/>
    </location>
</feature>
<sequence>MRAGLPVLMPLVVVGLVLTACLLMSAGRFLPRLFGDIVSVSAAVAAAGCEALMLPAATQSRLVYWLAGWEPSGGRAVGIALVGDGLGIGIALLASVLMLTSLVFAWRYFESDSAHFHGLMVLFLAGMTGFAFAGDVFTMFVFFELMGVAAYALTGLKSEDPSAVHGAINFGIVNSLAAYISLTGVAVLYAHTGSLNLAALSAQLAGDRSPLVLVGFVLVCTGFLVKGAISPFHFWLDDAHAVAPSPVCVLFSGVMVELGLYGTARLYWAVFSDTGAGPAAQPLFVALGMLTAAVGTVMCLLQRHLKRLLAYSTIAHTGVFLLALGSASGSALAGLAVYAAGHAAVKGALFLLSGIILDRYGSVDEFTLQGRGKDAPWLGAAYLAAALALAGAPPFAVGLGKGLTEHALSEDGWGWAMALMVAVSAVTAGAVLRVGARVFLGLGSPPEGIEEEGMSGDQERIEVSIGRERVPLSMSAPVVALLAGGLGLGILPGLGAAADGAAGQFIDRTGYIGAVLGGGPVGPSAGVGGGDGWEAPATVWGFVTVAIGGRARGRGPLPAPAAGRGPRPGHGGPGAPSPAARALRKGRRLHRVDGARRRRVRSRGPGRRLSRRLRGGAVSAPAPPGKDLTCARRTTPVTRRWGAGHRRRASPLVPDASGVRRSRRPRGPGRCGRPRPCRAR</sequence>
<keyword evidence="6 9" id="KW-0472">Membrane</keyword>
<evidence type="ECO:0000259" key="10">
    <source>
        <dbReference type="Pfam" id="PF00361"/>
    </source>
</evidence>
<comment type="subcellular location">
    <subcellularLocation>
        <location evidence="1">Cell membrane</location>
        <topology evidence="1">Multi-pass membrane protein</topology>
    </subcellularLocation>
    <subcellularLocation>
        <location evidence="7">Membrane</location>
        <topology evidence="7">Multi-pass membrane protein</topology>
    </subcellularLocation>
</comment>
<feature type="compositionally biased region" description="Basic residues" evidence="8">
    <location>
        <begin position="582"/>
        <end position="614"/>
    </location>
</feature>
<feature type="domain" description="NADH:quinone oxidoreductase/Mrp antiporter transmembrane" evidence="10">
    <location>
        <begin position="133"/>
        <end position="424"/>
    </location>
</feature>
<reference evidence="11 12" key="1">
    <citation type="journal article" date="2021" name="J. Biosci. Bioeng.">
        <title>Identification and characterization of a chc gene cluster responsible for the aromatization pathway of cyclohexanecarboxylate degradation in Sinomonas cyclohexanicum ATCC 51369.</title>
        <authorList>
            <person name="Yamamoto T."/>
            <person name="Hasegawa Y."/>
            <person name="Lau P.C.K."/>
            <person name="Iwaki H."/>
        </authorList>
    </citation>
    <scope>NUCLEOTIDE SEQUENCE [LARGE SCALE GENOMIC DNA]</scope>
    <source>
        <strain evidence="11 12">ATCC 51369</strain>
    </source>
</reference>
<feature type="region of interest" description="Disordered" evidence="8">
    <location>
        <begin position="554"/>
        <end position="680"/>
    </location>
</feature>
<evidence type="ECO:0000313" key="12">
    <source>
        <dbReference type="Proteomes" id="UP001319861"/>
    </source>
</evidence>
<dbReference type="EMBL" id="AP024525">
    <property type="protein sequence ID" value="BCT74899.1"/>
    <property type="molecule type" value="Genomic_DNA"/>
</dbReference>
<feature type="transmembrane region" description="Helical" evidence="9">
    <location>
        <begin position="282"/>
        <end position="301"/>
    </location>
</feature>
<dbReference type="InterPro" id="IPR050586">
    <property type="entry name" value="CPA3_Na-H_Antiporter_D"/>
</dbReference>
<evidence type="ECO:0000313" key="11">
    <source>
        <dbReference type="EMBL" id="BCT74899.1"/>
    </source>
</evidence>
<feature type="transmembrane region" description="Helical" evidence="9">
    <location>
        <begin position="116"/>
        <end position="133"/>
    </location>
</feature>
<feature type="transmembrane region" description="Helical" evidence="9">
    <location>
        <begin position="241"/>
        <end position="262"/>
    </location>
</feature>
<feature type="transmembrane region" description="Helical" evidence="9">
    <location>
        <begin position="77"/>
        <end position="104"/>
    </location>
</feature>
<keyword evidence="12" id="KW-1185">Reference proteome</keyword>
<keyword evidence="5 9" id="KW-1133">Transmembrane helix</keyword>
<evidence type="ECO:0000256" key="8">
    <source>
        <dbReference type="SAM" id="MobiDB-lite"/>
    </source>
</evidence>
<gene>
    <name evidence="11" type="ORF">SCMU_07410</name>
</gene>
<evidence type="ECO:0000256" key="5">
    <source>
        <dbReference type="ARBA" id="ARBA00022989"/>
    </source>
</evidence>
<dbReference type="Pfam" id="PF00361">
    <property type="entry name" value="Proton_antipo_M"/>
    <property type="match status" value="1"/>
</dbReference>
<protein>
    <recommendedName>
        <fullName evidence="10">NADH:quinone oxidoreductase/Mrp antiporter transmembrane domain-containing protein</fullName>
    </recommendedName>
</protein>
<dbReference type="PROSITE" id="PS51257">
    <property type="entry name" value="PROKAR_LIPOPROTEIN"/>
    <property type="match status" value="1"/>
</dbReference>
<organism evidence="11 12">
    <name type="scientific">Sinomonas cyclohexanicum</name>
    <name type="common">Corynebacterium cyclohexanicum</name>
    <dbReference type="NCBI Taxonomy" id="322009"/>
    <lineage>
        <taxon>Bacteria</taxon>
        <taxon>Bacillati</taxon>
        <taxon>Actinomycetota</taxon>
        <taxon>Actinomycetes</taxon>
        <taxon>Micrococcales</taxon>
        <taxon>Micrococcaceae</taxon>
        <taxon>Sinomonas</taxon>
    </lineage>
</organism>
<feature type="compositionally biased region" description="Basic residues" evidence="8">
    <location>
        <begin position="660"/>
        <end position="680"/>
    </location>
</feature>
<evidence type="ECO:0000256" key="7">
    <source>
        <dbReference type="RuleBase" id="RU000320"/>
    </source>
</evidence>
<evidence type="ECO:0000256" key="1">
    <source>
        <dbReference type="ARBA" id="ARBA00004651"/>
    </source>
</evidence>
<evidence type="ECO:0000256" key="3">
    <source>
        <dbReference type="ARBA" id="ARBA00022475"/>
    </source>
</evidence>